<comment type="caution">
    <text evidence="1">The sequence shown here is derived from an EMBL/GenBank/DDBJ whole genome shotgun (WGS) entry which is preliminary data.</text>
</comment>
<accession>A0A0F8Z0R6</accession>
<reference evidence="1" key="1">
    <citation type="journal article" date="2015" name="Nature">
        <title>Complex archaea that bridge the gap between prokaryotes and eukaryotes.</title>
        <authorList>
            <person name="Spang A."/>
            <person name="Saw J.H."/>
            <person name="Jorgensen S.L."/>
            <person name="Zaremba-Niedzwiedzka K."/>
            <person name="Martijn J."/>
            <person name="Lind A.E."/>
            <person name="van Eijk R."/>
            <person name="Schleper C."/>
            <person name="Guy L."/>
            <person name="Ettema T.J."/>
        </authorList>
    </citation>
    <scope>NUCLEOTIDE SEQUENCE</scope>
</reference>
<dbReference type="EMBL" id="LAZR01066338">
    <property type="protein sequence ID" value="KKK53771.1"/>
    <property type="molecule type" value="Genomic_DNA"/>
</dbReference>
<protein>
    <submittedName>
        <fullName evidence="1">Uncharacterized protein</fullName>
    </submittedName>
</protein>
<sequence length="31" mass="3581">MKHKRIGRIHIDEEELSGLLGFEGGRIRYIG</sequence>
<dbReference type="AlphaFoldDB" id="A0A0F8Z0R6"/>
<evidence type="ECO:0000313" key="1">
    <source>
        <dbReference type="EMBL" id="KKK53771.1"/>
    </source>
</evidence>
<organism evidence="1">
    <name type="scientific">marine sediment metagenome</name>
    <dbReference type="NCBI Taxonomy" id="412755"/>
    <lineage>
        <taxon>unclassified sequences</taxon>
        <taxon>metagenomes</taxon>
        <taxon>ecological metagenomes</taxon>
    </lineage>
</organism>
<proteinExistence type="predicted"/>
<feature type="non-terminal residue" evidence="1">
    <location>
        <position position="31"/>
    </location>
</feature>
<name>A0A0F8Z0R6_9ZZZZ</name>
<gene>
    <name evidence="1" type="ORF">LCGC14_3091450</name>
</gene>